<evidence type="ECO:0000256" key="8">
    <source>
        <dbReference type="SAM" id="Phobius"/>
    </source>
</evidence>
<feature type="transmembrane region" description="Helical" evidence="8">
    <location>
        <begin position="123"/>
        <end position="147"/>
    </location>
</feature>
<proteinExistence type="inferred from homology"/>
<feature type="transmembrane region" description="Helical" evidence="8">
    <location>
        <begin position="168"/>
        <end position="185"/>
    </location>
</feature>
<evidence type="ECO:0000256" key="2">
    <source>
        <dbReference type="ARBA" id="ARBA00010145"/>
    </source>
</evidence>
<keyword evidence="5 8" id="KW-0812">Transmembrane</keyword>
<dbReference type="Pfam" id="PF03547">
    <property type="entry name" value="Mem_trans"/>
    <property type="match status" value="1"/>
</dbReference>
<dbReference type="EMBL" id="CADCTG010000103">
    <property type="protein sequence ID" value="CAA9227624.1"/>
    <property type="molecule type" value="Genomic_DNA"/>
</dbReference>
<feature type="transmembrane region" description="Helical" evidence="8">
    <location>
        <begin position="229"/>
        <end position="248"/>
    </location>
</feature>
<dbReference type="AlphaFoldDB" id="A0A6J4HKP2"/>
<dbReference type="InterPro" id="IPR038770">
    <property type="entry name" value="Na+/solute_symporter_sf"/>
</dbReference>
<organism evidence="9">
    <name type="scientific">uncultured Acetobacteraceae bacterium</name>
    <dbReference type="NCBI Taxonomy" id="169975"/>
    <lineage>
        <taxon>Bacteria</taxon>
        <taxon>Pseudomonadati</taxon>
        <taxon>Pseudomonadota</taxon>
        <taxon>Alphaproteobacteria</taxon>
        <taxon>Acetobacterales</taxon>
        <taxon>Acetobacteraceae</taxon>
        <taxon>environmental samples</taxon>
    </lineage>
</organism>
<evidence type="ECO:0000256" key="1">
    <source>
        <dbReference type="ARBA" id="ARBA00004651"/>
    </source>
</evidence>
<evidence type="ECO:0000256" key="3">
    <source>
        <dbReference type="ARBA" id="ARBA00022448"/>
    </source>
</evidence>
<accession>A0A6J4HKP2</accession>
<feature type="transmembrane region" description="Helical" evidence="8">
    <location>
        <begin position="96"/>
        <end position="117"/>
    </location>
</feature>
<evidence type="ECO:0000256" key="7">
    <source>
        <dbReference type="ARBA" id="ARBA00023136"/>
    </source>
</evidence>
<keyword evidence="4" id="KW-1003">Cell membrane</keyword>
<dbReference type="GO" id="GO:0005886">
    <property type="term" value="C:plasma membrane"/>
    <property type="evidence" value="ECO:0007669"/>
    <property type="project" value="UniProtKB-SubCell"/>
</dbReference>
<evidence type="ECO:0000256" key="6">
    <source>
        <dbReference type="ARBA" id="ARBA00022989"/>
    </source>
</evidence>
<dbReference type="PANTHER" id="PTHR36838:SF4">
    <property type="entry name" value="AUXIN EFFLUX CARRIER FAMILY PROTEIN"/>
    <property type="match status" value="1"/>
</dbReference>
<name>A0A6J4HKP2_9PROT</name>
<comment type="subcellular location">
    <subcellularLocation>
        <location evidence="1">Cell membrane</location>
        <topology evidence="1">Multi-pass membrane protein</topology>
    </subcellularLocation>
</comment>
<feature type="transmembrane region" description="Helical" evidence="8">
    <location>
        <begin position="279"/>
        <end position="303"/>
    </location>
</feature>
<dbReference type="InterPro" id="IPR004776">
    <property type="entry name" value="Mem_transp_PIN-like"/>
</dbReference>
<keyword evidence="7 8" id="KW-0472">Membrane</keyword>
<feature type="transmembrane region" description="Helical" evidence="8">
    <location>
        <begin position="197"/>
        <end position="217"/>
    </location>
</feature>
<keyword evidence="6 8" id="KW-1133">Transmembrane helix</keyword>
<protein>
    <recommendedName>
        <fullName evidence="10">Auxin efflux carrier family protein</fullName>
    </recommendedName>
</protein>
<comment type="similarity">
    <text evidence="2">Belongs to the auxin efflux carrier (TC 2.A.69) family.</text>
</comment>
<dbReference type="PANTHER" id="PTHR36838">
    <property type="entry name" value="AUXIN EFFLUX CARRIER FAMILY PROTEIN"/>
    <property type="match status" value="1"/>
</dbReference>
<evidence type="ECO:0000313" key="9">
    <source>
        <dbReference type="EMBL" id="CAA9227624.1"/>
    </source>
</evidence>
<feature type="transmembrane region" description="Helical" evidence="8">
    <location>
        <begin position="65"/>
        <end position="84"/>
    </location>
</feature>
<feature type="transmembrane region" description="Helical" evidence="8">
    <location>
        <begin position="254"/>
        <end position="272"/>
    </location>
</feature>
<feature type="transmembrane region" description="Helical" evidence="8">
    <location>
        <begin position="38"/>
        <end position="59"/>
    </location>
</feature>
<dbReference type="GO" id="GO:0055085">
    <property type="term" value="P:transmembrane transport"/>
    <property type="evidence" value="ECO:0007669"/>
    <property type="project" value="InterPro"/>
</dbReference>
<sequence>MTAYLDVFIPAFGLLALGAALRRFLLRDVAVWAGIERLVFWALTPALLLSSIASVDLAALPLGRMAVVIWLALLGGTVLSLLLARAARLDHPATTSVLQGGVRFNNLMGFALTGGFYGASGTALGAVATGLIVPFVQVVTIGAFALAPTADGRRFSPLRVLRQLATNPLLVSCLLGFAASALGGLPPGVGPLLRNLGGASVALGLLCVGAALSPGALRGRVGVQAATCVIKLALVPAMTLALGLLFGLDWLSLAVALVFMALPTATTSYVMARALGGDAPLMAALTTTEHVVAVVTLPLWIALLGAPPPAAAG</sequence>
<gene>
    <name evidence="9" type="ORF">AVDCRST_MAG08-938</name>
</gene>
<reference evidence="9" key="1">
    <citation type="submission" date="2020-02" db="EMBL/GenBank/DDBJ databases">
        <authorList>
            <person name="Meier V. D."/>
        </authorList>
    </citation>
    <scope>NUCLEOTIDE SEQUENCE</scope>
    <source>
        <strain evidence="9">AVDCRST_MAG08</strain>
    </source>
</reference>
<feature type="transmembrane region" description="Helical" evidence="8">
    <location>
        <begin position="7"/>
        <end position="26"/>
    </location>
</feature>
<evidence type="ECO:0000256" key="5">
    <source>
        <dbReference type="ARBA" id="ARBA00022692"/>
    </source>
</evidence>
<evidence type="ECO:0008006" key="10">
    <source>
        <dbReference type="Google" id="ProtNLM"/>
    </source>
</evidence>
<keyword evidence="3" id="KW-0813">Transport</keyword>
<dbReference type="Gene3D" id="1.20.1530.20">
    <property type="match status" value="1"/>
</dbReference>
<evidence type="ECO:0000256" key="4">
    <source>
        <dbReference type="ARBA" id="ARBA00022475"/>
    </source>
</evidence>